<keyword evidence="7" id="KW-1185">Reference proteome</keyword>
<evidence type="ECO:0000313" key="7">
    <source>
        <dbReference type="Proteomes" id="UP000070544"/>
    </source>
</evidence>
<feature type="compositionally biased region" description="Basic residues" evidence="3">
    <location>
        <begin position="411"/>
        <end position="431"/>
    </location>
</feature>
<dbReference type="PANTHER" id="PTHR35273:SF2">
    <property type="entry name" value="ALPHA-GALACTOSIDASE"/>
    <property type="match status" value="1"/>
</dbReference>
<reference evidence="6 7" key="1">
    <citation type="journal article" date="2015" name="Genome Biol. Evol.">
        <title>Phylogenomic analyses indicate that early fungi evolved digesting cell walls of algal ancestors of land plants.</title>
        <authorList>
            <person name="Chang Y."/>
            <person name="Wang S."/>
            <person name="Sekimoto S."/>
            <person name="Aerts A.L."/>
            <person name="Choi C."/>
            <person name="Clum A."/>
            <person name="LaButti K.M."/>
            <person name="Lindquist E.A."/>
            <person name="Yee Ngan C."/>
            <person name="Ohm R.A."/>
            <person name="Salamov A.A."/>
            <person name="Grigoriev I.V."/>
            <person name="Spatafora J.W."/>
            <person name="Berbee M.L."/>
        </authorList>
    </citation>
    <scope>NUCLEOTIDE SEQUENCE [LARGE SCALE GENOMIC DNA]</scope>
    <source>
        <strain evidence="6 7">JEL478</strain>
    </source>
</reference>
<dbReference type="OrthoDB" id="2108802at2759"/>
<feature type="compositionally biased region" description="Low complexity" evidence="3">
    <location>
        <begin position="395"/>
        <end position="410"/>
    </location>
</feature>
<evidence type="ECO:0000256" key="2">
    <source>
        <dbReference type="ARBA" id="ARBA00012755"/>
    </source>
</evidence>
<feature type="compositionally biased region" description="Low complexity" evidence="3">
    <location>
        <begin position="432"/>
        <end position="441"/>
    </location>
</feature>
<evidence type="ECO:0000313" key="6">
    <source>
        <dbReference type="EMBL" id="KXS17656.1"/>
    </source>
</evidence>
<keyword evidence="4" id="KW-0732">Signal</keyword>
<dbReference type="InterPro" id="IPR013785">
    <property type="entry name" value="Aldolase_TIM"/>
</dbReference>
<dbReference type="CDD" id="cd22191">
    <property type="entry name" value="DPBB_RlpA_EXP_N-like"/>
    <property type="match status" value="1"/>
</dbReference>
<evidence type="ECO:0000256" key="1">
    <source>
        <dbReference type="ARBA" id="ARBA00001255"/>
    </source>
</evidence>
<dbReference type="EC" id="3.2.1.22" evidence="2"/>
<feature type="domain" description="Glycoside-hydrolase family GH114 TIM-barrel" evidence="5">
    <location>
        <begin position="42"/>
        <end position="261"/>
    </location>
</feature>
<evidence type="ECO:0000259" key="5">
    <source>
        <dbReference type="Pfam" id="PF03537"/>
    </source>
</evidence>
<dbReference type="GO" id="GO:0004557">
    <property type="term" value="F:alpha-galactosidase activity"/>
    <property type="evidence" value="ECO:0007669"/>
    <property type="project" value="UniProtKB-EC"/>
</dbReference>
<feature type="region of interest" description="Disordered" evidence="3">
    <location>
        <begin position="323"/>
        <end position="443"/>
    </location>
</feature>
<dbReference type="Pfam" id="PF03537">
    <property type="entry name" value="Glyco_hydro_114"/>
    <property type="match status" value="1"/>
</dbReference>
<dbReference type="Proteomes" id="UP000070544">
    <property type="component" value="Unassembled WGS sequence"/>
</dbReference>
<protein>
    <recommendedName>
        <fullName evidence="2">alpha-galactosidase</fullName>
        <ecNumber evidence="2">3.2.1.22</ecNumber>
    </recommendedName>
</protein>
<accession>A0A139ALI6</accession>
<dbReference type="AlphaFoldDB" id="A0A139ALI6"/>
<sequence length="580" mass="59214">MRTRALPRTLAALAAVAASLPASVLAQVAPPNPLPKITPGTSFQIQLSGTVDTSPSLLARVHEVDLFDTSASTVSQLKSAGAIVICYFSAGSSENWRPDFASFPAAVMGSPLDGWPGENWLDVRNIDALGPIMTNRLMMAKNKGCDGVDPDNVDGYNNPTGFPLSSADQLRYNRFIADAAHSNSLLVALKNCQALGPQLVPWYDFAVTEQCAQYEECDSSSPFVKANKAVFNIEYNLDVAAFCSSSVAMNIDAQLKKLALDAPRTFCRQYAGPVPVGNQGAISPVSAPAAPAPTSTAAAPAPARATTTKAAVVGPVSNAGSTTTVRAAAQSQAAAPASSAPAPAPASNPSGAAPTGAVSLPSTPSNSPAPAPAPAVATTTRPVVAAPVPPPAPSPAAVTPAAVASSNPKAQKTKPAKTTKIKTTKTRKAKATKAPTQPVAPSDAAAAPMDLAPVLPTPSAANQAAAVPTAAAKGTDTAGTLTWYQPNGGTGACWMLGPISNDELSVALSYLQFNPALCGRSVCITYAPTSQTVRATVKDLCPDVNVCKMGHLNGTPGVWKALGIDTNVGYISNGLTWREC</sequence>
<proteinExistence type="predicted"/>
<evidence type="ECO:0000256" key="3">
    <source>
        <dbReference type="SAM" id="MobiDB-lite"/>
    </source>
</evidence>
<feature type="chain" id="PRO_5007296275" description="alpha-galactosidase" evidence="4">
    <location>
        <begin position="27"/>
        <end position="580"/>
    </location>
</feature>
<dbReference type="EMBL" id="KQ965746">
    <property type="protein sequence ID" value="KXS17656.1"/>
    <property type="molecule type" value="Genomic_DNA"/>
</dbReference>
<dbReference type="InterPro" id="IPR036908">
    <property type="entry name" value="RlpA-like_sf"/>
</dbReference>
<dbReference type="InterPro" id="IPR004352">
    <property type="entry name" value="GH114_TIM-barrel"/>
</dbReference>
<dbReference type="OMA" id="CAPRNEC"/>
<evidence type="ECO:0000256" key="4">
    <source>
        <dbReference type="SAM" id="SignalP"/>
    </source>
</evidence>
<feature type="compositionally biased region" description="Low complexity" evidence="3">
    <location>
        <begin position="327"/>
        <end position="366"/>
    </location>
</feature>
<organism evidence="6 7">
    <name type="scientific">Gonapodya prolifera (strain JEL478)</name>
    <name type="common">Monoblepharis prolifera</name>
    <dbReference type="NCBI Taxonomy" id="1344416"/>
    <lineage>
        <taxon>Eukaryota</taxon>
        <taxon>Fungi</taxon>
        <taxon>Fungi incertae sedis</taxon>
        <taxon>Chytridiomycota</taxon>
        <taxon>Chytridiomycota incertae sedis</taxon>
        <taxon>Monoblepharidomycetes</taxon>
        <taxon>Monoblepharidales</taxon>
        <taxon>Gonapodyaceae</taxon>
        <taxon>Gonapodya</taxon>
    </lineage>
</organism>
<dbReference type="PANTHER" id="PTHR35273">
    <property type="entry name" value="ALPHA-1,4 POLYGALACTOSAMINIDASE, PUTATIVE (AFU_ORTHOLOGUE AFUA_3G07890)-RELATED"/>
    <property type="match status" value="1"/>
</dbReference>
<comment type="catalytic activity">
    <reaction evidence="1">
        <text>Hydrolysis of terminal, non-reducing alpha-D-galactose residues in alpha-D-galactosides, including galactose oligosaccharides, galactomannans and galactolipids.</text>
        <dbReference type="EC" id="3.2.1.22"/>
    </reaction>
</comment>
<dbReference type="Gene3D" id="2.40.40.10">
    <property type="entry name" value="RlpA-like domain"/>
    <property type="match status" value="1"/>
</dbReference>
<dbReference type="Gene3D" id="3.20.20.70">
    <property type="entry name" value="Aldolase class I"/>
    <property type="match status" value="1"/>
</dbReference>
<dbReference type="STRING" id="1344416.A0A139ALI6"/>
<gene>
    <name evidence="6" type="ORF">M427DRAFT_255913</name>
</gene>
<keyword evidence="6" id="KW-0378">Hydrolase</keyword>
<feature type="signal peptide" evidence="4">
    <location>
        <begin position="1"/>
        <end position="26"/>
    </location>
</feature>
<dbReference type="SUPFAM" id="SSF51445">
    <property type="entry name" value="(Trans)glycosidases"/>
    <property type="match status" value="1"/>
</dbReference>
<feature type="compositionally biased region" description="Low complexity" evidence="3">
    <location>
        <begin position="374"/>
        <end position="386"/>
    </location>
</feature>
<name>A0A139ALI6_GONPJ</name>
<dbReference type="InterPro" id="IPR017853">
    <property type="entry name" value="GH"/>
</dbReference>
<dbReference type="SUPFAM" id="SSF50685">
    <property type="entry name" value="Barwin-like endoglucanases"/>
    <property type="match status" value="1"/>
</dbReference>